<dbReference type="OMA" id="ARCKEEC"/>
<reference evidence="6" key="1">
    <citation type="submission" date="2012-12" db="EMBL/GenBank/DDBJ databases">
        <authorList>
            <person name="Hellsten U."/>
            <person name="Grimwood J."/>
            <person name="Chapman J.A."/>
            <person name="Shapiro H."/>
            <person name="Aerts A."/>
            <person name="Otillar R.P."/>
            <person name="Terry A.Y."/>
            <person name="Boore J.L."/>
            <person name="Simakov O."/>
            <person name="Marletaz F."/>
            <person name="Cho S.-J."/>
            <person name="Edsinger-Gonzales E."/>
            <person name="Havlak P."/>
            <person name="Kuo D.-H."/>
            <person name="Larsson T."/>
            <person name="Lv J."/>
            <person name="Arendt D."/>
            <person name="Savage R."/>
            <person name="Osoegawa K."/>
            <person name="de Jong P."/>
            <person name="Lindberg D.R."/>
            <person name="Seaver E.C."/>
            <person name="Weisblat D.A."/>
            <person name="Putnam N.H."/>
            <person name="Grigoriev I.V."/>
            <person name="Rokhsar D.S."/>
        </authorList>
    </citation>
    <scope>NUCLEOTIDE SEQUENCE</scope>
    <source>
        <strain evidence="6">I ESC-2004</strain>
    </source>
</reference>
<gene>
    <name evidence="4" type="ORF">CAPTEDRAFT_223729</name>
</gene>
<evidence type="ECO:0000313" key="4">
    <source>
        <dbReference type="EMBL" id="ELT99960.1"/>
    </source>
</evidence>
<organism evidence="4">
    <name type="scientific">Capitella teleta</name>
    <name type="common">Polychaete worm</name>
    <dbReference type="NCBI Taxonomy" id="283909"/>
    <lineage>
        <taxon>Eukaryota</taxon>
        <taxon>Metazoa</taxon>
        <taxon>Spiralia</taxon>
        <taxon>Lophotrochozoa</taxon>
        <taxon>Annelida</taxon>
        <taxon>Polychaeta</taxon>
        <taxon>Sedentaria</taxon>
        <taxon>Scolecida</taxon>
        <taxon>Capitellidae</taxon>
        <taxon>Capitella</taxon>
    </lineage>
</organism>
<evidence type="ECO:0000313" key="5">
    <source>
        <dbReference type="EnsemblMetazoa" id="CapteP223729"/>
    </source>
</evidence>
<feature type="signal peptide" evidence="3">
    <location>
        <begin position="1"/>
        <end position="22"/>
    </location>
</feature>
<dbReference type="EnsemblMetazoa" id="CapteT223729">
    <property type="protein sequence ID" value="CapteP223729"/>
    <property type="gene ID" value="CapteG223729"/>
</dbReference>
<feature type="compositionally biased region" description="Polar residues" evidence="1">
    <location>
        <begin position="185"/>
        <end position="199"/>
    </location>
</feature>
<feature type="chain" id="PRO_5008787843" evidence="3">
    <location>
        <begin position="23"/>
        <end position="218"/>
    </location>
</feature>
<name>R7UA03_CAPTE</name>
<keyword evidence="2" id="KW-1133">Transmembrane helix</keyword>
<evidence type="ECO:0000313" key="6">
    <source>
        <dbReference type="Proteomes" id="UP000014760"/>
    </source>
</evidence>
<dbReference type="HOGENOM" id="CLU_1267966_0_0_1"/>
<dbReference type="EMBL" id="AMQN01009846">
    <property type="status" value="NOT_ANNOTATED_CDS"/>
    <property type="molecule type" value="Genomic_DNA"/>
</dbReference>
<dbReference type="EMBL" id="KB306344">
    <property type="protein sequence ID" value="ELT99960.1"/>
    <property type="molecule type" value="Genomic_DNA"/>
</dbReference>
<evidence type="ECO:0000256" key="3">
    <source>
        <dbReference type="SAM" id="SignalP"/>
    </source>
</evidence>
<dbReference type="Proteomes" id="UP000014760">
    <property type="component" value="Unassembled WGS sequence"/>
</dbReference>
<feature type="transmembrane region" description="Helical" evidence="2">
    <location>
        <begin position="62"/>
        <end position="93"/>
    </location>
</feature>
<reference evidence="4 6" key="2">
    <citation type="journal article" date="2013" name="Nature">
        <title>Insights into bilaterian evolution from three spiralian genomes.</title>
        <authorList>
            <person name="Simakov O."/>
            <person name="Marletaz F."/>
            <person name="Cho S.J."/>
            <person name="Edsinger-Gonzales E."/>
            <person name="Havlak P."/>
            <person name="Hellsten U."/>
            <person name="Kuo D.H."/>
            <person name="Larsson T."/>
            <person name="Lv J."/>
            <person name="Arendt D."/>
            <person name="Savage R."/>
            <person name="Osoegawa K."/>
            <person name="de Jong P."/>
            <person name="Grimwood J."/>
            <person name="Chapman J.A."/>
            <person name="Shapiro H."/>
            <person name="Aerts A."/>
            <person name="Otillar R.P."/>
            <person name="Terry A.Y."/>
            <person name="Boore J.L."/>
            <person name="Grigoriev I.V."/>
            <person name="Lindberg D.R."/>
            <person name="Seaver E.C."/>
            <person name="Weisblat D.A."/>
            <person name="Putnam N.H."/>
            <person name="Rokhsar D.S."/>
        </authorList>
    </citation>
    <scope>NUCLEOTIDE SEQUENCE</scope>
    <source>
        <strain evidence="4 6">I ESC-2004</strain>
    </source>
</reference>
<keyword evidence="6" id="KW-1185">Reference proteome</keyword>
<feature type="compositionally biased region" description="Low complexity" evidence="1">
    <location>
        <begin position="165"/>
        <end position="175"/>
    </location>
</feature>
<evidence type="ECO:0000256" key="2">
    <source>
        <dbReference type="SAM" id="Phobius"/>
    </source>
</evidence>
<proteinExistence type="predicted"/>
<feature type="region of interest" description="Disordered" evidence="1">
    <location>
        <begin position="164"/>
        <end position="218"/>
    </location>
</feature>
<evidence type="ECO:0000256" key="1">
    <source>
        <dbReference type="SAM" id="MobiDB-lite"/>
    </source>
</evidence>
<protein>
    <submittedName>
        <fullName evidence="4 5">Uncharacterized protein</fullName>
    </submittedName>
</protein>
<keyword evidence="2" id="KW-0472">Membrane</keyword>
<keyword evidence="2" id="KW-0812">Transmembrane</keyword>
<reference evidence="5" key="3">
    <citation type="submission" date="2015-06" db="UniProtKB">
        <authorList>
            <consortium name="EnsemblMetazoa"/>
        </authorList>
    </citation>
    <scope>IDENTIFICATION</scope>
</reference>
<accession>R7UA03</accession>
<keyword evidence="3" id="KW-0732">Signal</keyword>
<dbReference type="AlphaFoldDB" id="R7UA03"/>
<sequence length="218" mass="23447">MATLPYLFVLLASSLPRLPCLAVNTRTPSANYGVSSLLRFIVNIMLSSANVQKNTPGFLADFLSLGITAAIAITVGSVVVCVVCVVCIVCLCCKCTRNKRQEQGHCTTTTTTTATSVTINNGAPPISIGGYPQGGYFPMQPVQQHPQQQITQGLTFSPYPPHRNSYSQTSAYSSSHPPPSYHRSFTPTSSKSGRSQHSVDSAIKMHCDRESIITPTHL</sequence>